<reference evidence="3 4" key="1">
    <citation type="journal article" date="2013" name="Front. Microbiol.">
        <title>The genome of Nitrospina gracilis illuminates the metabolism and evolution of the major marine nitrite oxidizer.</title>
        <authorList>
            <person name="Luecker S."/>
            <person name="Nowka B."/>
            <person name="Rattei T."/>
            <person name="Spieck E."/>
            <person name="and Daims H."/>
        </authorList>
    </citation>
    <scope>NUCLEOTIDE SEQUENCE [LARGE SCALE GENOMIC DNA]</scope>
    <source>
        <strain evidence="3 4">3/211</strain>
    </source>
</reference>
<organism evidence="3 4">
    <name type="scientific">Nitrospina gracilis (strain 3/211)</name>
    <dbReference type="NCBI Taxonomy" id="1266370"/>
    <lineage>
        <taxon>Bacteria</taxon>
        <taxon>Pseudomonadati</taxon>
        <taxon>Nitrospinota/Tectimicrobiota group</taxon>
        <taxon>Nitrospinota</taxon>
        <taxon>Nitrospinia</taxon>
        <taxon>Nitrospinales</taxon>
        <taxon>Nitrospinaceae</taxon>
        <taxon>Nitrospina</taxon>
    </lineage>
</organism>
<evidence type="ECO:0000259" key="2">
    <source>
        <dbReference type="Pfam" id="PF02517"/>
    </source>
</evidence>
<accession>M1Z1Y5</accession>
<comment type="caution">
    <text evidence="3">The sequence shown here is derived from an EMBL/GenBank/DDBJ whole genome shotgun (WGS) entry which is preliminary data.</text>
</comment>
<sequence>MGPVYFGLVLTVAWARKKATLAQLGFAREKWVRHGLVGGLPGLLLAGTVPLLDAFIENSGLNQTELFAGAENRAIALPSVATLALIGVGQVLFTPLIEQVYFTGFLLPALFRVGKPMTAIYFTAALFALVHFDIRLSLFLTGLVCSGLFYWTGTLWASLFFHMGCALGGWLVTYFYPRVVTFLAFLL</sequence>
<dbReference type="InParanoid" id="M1Z1Y5"/>
<name>M1Z1Y5_NITG3</name>
<dbReference type="STRING" id="1266370.NITGR_720012"/>
<feature type="domain" description="CAAX prenyl protease 2/Lysostaphin resistance protein A-like" evidence="2">
    <location>
        <begin position="83"/>
        <end position="165"/>
    </location>
</feature>
<evidence type="ECO:0000256" key="1">
    <source>
        <dbReference type="SAM" id="Phobius"/>
    </source>
</evidence>
<feature type="transmembrane region" description="Helical" evidence="1">
    <location>
        <begin position="31"/>
        <end position="55"/>
    </location>
</feature>
<dbReference type="HOGENOM" id="CLU_1446249_0_0_0"/>
<gene>
    <name evidence="3" type="ORF">NITGR_720012</name>
</gene>
<keyword evidence="1" id="KW-0472">Membrane</keyword>
<dbReference type="Pfam" id="PF02517">
    <property type="entry name" value="Rce1-like"/>
    <property type="match status" value="1"/>
</dbReference>
<dbReference type="Proteomes" id="UP000011704">
    <property type="component" value="Unassembled WGS sequence"/>
</dbReference>
<protein>
    <recommendedName>
        <fullName evidence="2">CAAX prenyl protease 2/Lysostaphin resistance protein A-like domain-containing protein</fullName>
    </recommendedName>
</protein>
<evidence type="ECO:0000313" key="4">
    <source>
        <dbReference type="Proteomes" id="UP000011704"/>
    </source>
</evidence>
<dbReference type="InterPro" id="IPR003675">
    <property type="entry name" value="Rce1/LyrA-like_dom"/>
</dbReference>
<dbReference type="GO" id="GO:0004175">
    <property type="term" value="F:endopeptidase activity"/>
    <property type="evidence" value="ECO:0007669"/>
    <property type="project" value="UniProtKB-ARBA"/>
</dbReference>
<feature type="transmembrane region" description="Helical" evidence="1">
    <location>
        <begin position="159"/>
        <end position="186"/>
    </location>
</feature>
<feature type="transmembrane region" description="Helical" evidence="1">
    <location>
        <begin position="75"/>
        <end position="97"/>
    </location>
</feature>
<evidence type="ECO:0000313" key="3">
    <source>
        <dbReference type="EMBL" id="CCQ91519.1"/>
    </source>
</evidence>
<keyword evidence="1" id="KW-0812">Transmembrane</keyword>
<keyword evidence="1" id="KW-1133">Transmembrane helix</keyword>
<dbReference type="AlphaFoldDB" id="M1Z1Y5"/>
<keyword evidence="4" id="KW-1185">Reference proteome</keyword>
<dbReference type="GO" id="GO:0080120">
    <property type="term" value="P:CAAX-box protein maturation"/>
    <property type="evidence" value="ECO:0007669"/>
    <property type="project" value="UniProtKB-ARBA"/>
</dbReference>
<dbReference type="EMBL" id="CAQJ01000080">
    <property type="protein sequence ID" value="CCQ91519.1"/>
    <property type="molecule type" value="Genomic_DNA"/>
</dbReference>
<proteinExistence type="predicted"/>
<feature type="transmembrane region" description="Helical" evidence="1">
    <location>
        <begin position="109"/>
        <end position="129"/>
    </location>
</feature>